<sequence length="339" mass="35147">MLSFASPCLLPLPQRRHPHVLASPPPRLPARPTPSRLSCGRATPTPPARVPPAVRMAATGAASATASRTIAKVVMAREQSEGDGARVRRSIGSAALPDLDPFLLLDEFRVSPPAGFPTHPHRGMQTVTYMLEGGFRHKDNRGHAGTIGPGSLQWMLAGSGLQHSEMPATDGPNVGLQLWLTLPAADKMSPPDYQEVSADAVPTATSPDGAARVRVLAGDAYGVSAAVVTTSPILYLDVDVAAGGAATLPVPDGYVGFAYVLRGAGTVGANGVAAEHGSCCLLADGEAGPVTVTAGADGLRFVLVAGTPVREPIVKYGPFVMNTREEVVQAIKDYQAGRF</sequence>
<evidence type="ECO:0000256" key="4">
    <source>
        <dbReference type="SAM" id="MobiDB-lite"/>
    </source>
</evidence>
<feature type="domain" description="Pirin C-terminal" evidence="6">
    <location>
        <begin position="235"/>
        <end position="339"/>
    </location>
</feature>
<evidence type="ECO:0000259" key="6">
    <source>
        <dbReference type="Pfam" id="PF05726"/>
    </source>
</evidence>
<dbReference type="Pfam" id="PF05726">
    <property type="entry name" value="Pirin_C"/>
    <property type="match status" value="1"/>
</dbReference>
<keyword evidence="8" id="KW-1185">Reference proteome</keyword>
<evidence type="ECO:0008006" key="9">
    <source>
        <dbReference type="Google" id="ProtNLM"/>
    </source>
</evidence>
<dbReference type="GO" id="GO:0046872">
    <property type="term" value="F:metal ion binding"/>
    <property type="evidence" value="ECO:0007669"/>
    <property type="project" value="UniProtKB-KW"/>
</dbReference>
<comment type="cofactor">
    <cofactor evidence="2">
        <name>Fe cation</name>
        <dbReference type="ChEBI" id="CHEBI:24875"/>
    </cofactor>
    <text evidence="2">Binds 1 Fe cation per subunit.</text>
</comment>
<gene>
    <name evidence="7" type="ORF">BU14_0427s0011</name>
</gene>
<proteinExistence type="inferred from homology"/>
<dbReference type="CDD" id="cd02247">
    <property type="entry name" value="cupin_pirin_C"/>
    <property type="match status" value="1"/>
</dbReference>
<evidence type="ECO:0000259" key="5">
    <source>
        <dbReference type="Pfam" id="PF02678"/>
    </source>
</evidence>
<dbReference type="InterPro" id="IPR012093">
    <property type="entry name" value="Pirin"/>
</dbReference>
<comment type="similarity">
    <text evidence="1 3">Belongs to the pirin family.</text>
</comment>
<evidence type="ECO:0000313" key="8">
    <source>
        <dbReference type="Proteomes" id="UP000218209"/>
    </source>
</evidence>
<evidence type="ECO:0000256" key="3">
    <source>
        <dbReference type="RuleBase" id="RU003457"/>
    </source>
</evidence>
<dbReference type="PANTHER" id="PTHR13903">
    <property type="entry name" value="PIRIN-RELATED"/>
    <property type="match status" value="1"/>
</dbReference>
<dbReference type="PIRSF" id="PIRSF006232">
    <property type="entry name" value="Pirin"/>
    <property type="match status" value="1"/>
</dbReference>
<feature type="binding site" evidence="2">
    <location>
        <position position="163"/>
    </location>
    <ligand>
        <name>Fe cation</name>
        <dbReference type="ChEBI" id="CHEBI:24875"/>
    </ligand>
</feature>
<evidence type="ECO:0000256" key="1">
    <source>
        <dbReference type="ARBA" id="ARBA00008416"/>
    </source>
</evidence>
<keyword evidence="2" id="KW-0479">Metal-binding</keyword>
<feature type="binding site" evidence="2">
    <location>
        <position position="121"/>
    </location>
    <ligand>
        <name>Fe cation</name>
        <dbReference type="ChEBI" id="CHEBI:24875"/>
    </ligand>
</feature>
<organism evidence="7 8">
    <name type="scientific">Porphyra umbilicalis</name>
    <name type="common">Purple laver</name>
    <name type="synonym">Red alga</name>
    <dbReference type="NCBI Taxonomy" id="2786"/>
    <lineage>
        <taxon>Eukaryota</taxon>
        <taxon>Rhodophyta</taxon>
        <taxon>Bangiophyceae</taxon>
        <taxon>Bangiales</taxon>
        <taxon>Bangiaceae</taxon>
        <taxon>Porphyra</taxon>
    </lineage>
</organism>
<name>A0A1X6NV83_PORUM</name>
<feature type="binding site" evidence="2">
    <location>
        <position position="165"/>
    </location>
    <ligand>
        <name>Fe cation</name>
        <dbReference type="ChEBI" id="CHEBI:24875"/>
    </ligand>
</feature>
<dbReference type="Proteomes" id="UP000218209">
    <property type="component" value="Unassembled WGS sequence"/>
</dbReference>
<dbReference type="InterPro" id="IPR011051">
    <property type="entry name" value="RmlC_Cupin_sf"/>
</dbReference>
<dbReference type="Pfam" id="PF02678">
    <property type="entry name" value="Pirin"/>
    <property type="match status" value="1"/>
</dbReference>
<dbReference type="Gene3D" id="2.60.120.10">
    <property type="entry name" value="Jelly Rolls"/>
    <property type="match status" value="2"/>
</dbReference>
<evidence type="ECO:0000313" key="7">
    <source>
        <dbReference type="EMBL" id="OSX72521.1"/>
    </source>
</evidence>
<feature type="binding site" evidence="2">
    <location>
        <position position="119"/>
    </location>
    <ligand>
        <name>Fe cation</name>
        <dbReference type="ChEBI" id="CHEBI:24875"/>
    </ligand>
</feature>
<dbReference type="AlphaFoldDB" id="A0A1X6NV83"/>
<feature type="compositionally biased region" description="Low complexity" evidence="4">
    <location>
        <begin position="33"/>
        <end position="43"/>
    </location>
</feature>
<dbReference type="InterPro" id="IPR003829">
    <property type="entry name" value="Pirin_N_dom"/>
</dbReference>
<evidence type="ECO:0000256" key="2">
    <source>
        <dbReference type="PIRSR" id="PIRSR006232-1"/>
    </source>
</evidence>
<feature type="region of interest" description="Disordered" evidence="4">
    <location>
        <begin position="15"/>
        <end position="51"/>
    </location>
</feature>
<reference evidence="7 8" key="1">
    <citation type="submission" date="2017-03" db="EMBL/GenBank/DDBJ databases">
        <title>WGS assembly of Porphyra umbilicalis.</title>
        <authorList>
            <person name="Brawley S.H."/>
            <person name="Blouin N.A."/>
            <person name="Ficko-Blean E."/>
            <person name="Wheeler G.L."/>
            <person name="Lohr M."/>
            <person name="Goodson H.V."/>
            <person name="Jenkins J.W."/>
            <person name="Blaby-Haas C.E."/>
            <person name="Helliwell K.E."/>
            <person name="Chan C."/>
            <person name="Marriage T."/>
            <person name="Bhattacharya D."/>
            <person name="Klein A.S."/>
            <person name="Badis Y."/>
            <person name="Brodie J."/>
            <person name="Cao Y."/>
            <person name="Collen J."/>
            <person name="Dittami S.M."/>
            <person name="Gachon C.M."/>
            <person name="Green B.R."/>
            <person name="Karpowicz S."/>
            <person name="Kim J.W."/>
            <person name="Kudahl U."/>
            <person name="Lin S."/>
            <person name="Michel G."/>
            <person name="Mittag M."/>
            <person name="Olson B.J."/>
            <person name="Pangilinan J."/>
            <person name="Peng Y."/>
            <person name="Qiu H."/>
            <person name="Shu S."/>
            <person name="Singer J.T."/>
            <person name="Smith A.G."/>
            <person name="Sprecher B.N."/>
            <person name="Wagner V."/>
            <person name="Wang W."/>
            <person name="Wang Z.-Y."/>
            <person name="Yan J."/>
            <person name="Yarish C."/>
            <person name="Zoeuner-Riek S."/>
            <person name="Zhuang Y."/>
            <person name="Zou Y."/>
            <person name="Lindquist E.A."/>
            <person name="Grimwood J."/>
            <person name="Barry K."/>
            <person name="Rokhsar D.S."/>
            <person name="Schmutz J."/>
            <person name="Stiller J.W."/>
            <person name="Grossman A.R."/>
            <person name="Prochnik S.E."/>
        </authorList>
    </citation>
    <scope>NUCLEOTIDE SEQUENCE [LARGE SCALE GENOMIC DNA]</scope>
    <source>
        <strain evidence="7">4086291</strain>
    </source>
</reference>
<protein>
    <recommendedName>
        <fullName evidence="9">Pirin N-terminal domain-containing protein</fullName>
    </recommendedName>
</protein>
<accession>A0A1X6NV83</accession>
<dbReference type="OrthoDB" id="198735at2759"/>
<dbReference type="InterPro" id="IPR014710">
    <property type="entry name" value="RmlC-like_jellyroll"/>
</dbReference>
<dbReference type="CDD" id="cd02909">
    <property type="entry name" value="cupin_pirin_N"/>
    <property type="match status" value="1"/>
</dbReference>
<dbReference type="PANTHER" id="PTHR13903:SF8">
    <property type="entry name" value="PIRIN"/>
    <property type="match status" value="1"/>
</dbReference>
<dbReference type="SUPFAM" id="SSF51182">
    <property type="entry name" value="RmlC-like cupins"/>
    <property type="match status" value="1"/>
</dbReference>
<keyword evidence="2" id="KW-0408">Iron</keyword>
<dbReference type="InterPro" id="IPR008778">
    <property type="entry name" value="Pirin_C_dom"/>
</dbReference>
<feature type="compositionally biased region" description="Pro residues" evidence="4">
    <location>
        <begin position="23"/>
        <end position="32"/>
    </location>
</feature>
<feature type="domain" description="Pirin N-terminal" evidence="5">
    <location>
        <begin position="85"/>
        <end position="180"/>
    </location>
</feature>
<dbReference type="EMBL" id="KV919055">
    <property type="protein sequence ID" value="OSX72521.1"/>
    <property type="molecule type" value="Genomic_DNA"/>
</dbReference>